<dbReference type="Proteomes" id="UP000030753">
    <property type="component" value="Unassembled WGS sequence"/>
</dbReference>
<evidence type="ECO:0000313" key="1">
    <source>
        <dbReference type="EMBL" id="EWZ00028.1"/>
    </source>
</evidence>
<gene>
    <name evidence="1" type="ORF">FOYG_03940</name>
</gene>
<dbReference type="EMBL" id="JH717840">
    <property type="protein sequence ID" value="EWZ00028.1"/>
    <property type="molecule type" value="Genomic_DNA"/>
</dbReference>
<sequence length="317" mass="35611">MPRNCHDEDMITRNDQIPTINSYIRVLARIVSLIPALQDGLEKVKTRHSLIEVLEHIIASDKALRALVKDIPEFFLQGYQLQSDTSLPSFTAVHNERGSRAAMPVWSPVARRSLAISAADKIIMIQWPILFHSFQIPIFSRSRAICCRRHDHLEEHEAVSKDGNEISLWTHSAFCVTATMVIGLELLFREVHIDDEARRLRGAFAGTAPRLKDHKCDRIAERGPALIETMLEAGEQLVLEVMRQPLSGSCIKATQLELANKVVESNEISAKFLVMGPDSKKRQEAFLQSCFQAGSSLHTPIWPVNGSFIGDQEQDVD</sequence>
<dbReference type="HOGENOM" id="CLU_877289_0_0_1"/>
<dbReference type="AlphaFoldDB" id="W9IZ79"/>
<proteinExistence type="predicted"/>
<dbReference type="OrthoDB" id="410267at2759"/>
<evidence type="ECO:0000313" key="2">
    <source>
        <dbReference type="Proteomes" id="UP000030753"/>
    </source>
</evidence>
<reference evidence="1 2" key="1">
    <citation type="submission" date="2011-06" db="EMBL/GenBank/DDBJ databases">
        <title>The Genome Sequence of Fusarium oxysporum FOSC 3-a.</title>
        <authorList>
            <consortium name="The Broad Institute Genome Sequencing Platform"/>
            <person name="Ma L.-J."/>
            <person name="Gale L.R."/>
            <person name="Schwartz D.C."/>
            <person name="Zhou S."/>
            <person name="Corby-Kistler H."/>
            <person name="Young S.K."/>
            <person name="Zeng Q."/>
            <person name="Gargeya S."/>
            <person name="Fitzgerald M."/>
            <person name="Haas B."/>
            <person name="Abouelleil A."/>
            <person name="Alvarado L."/>
            <person name="Arachchi H.M."/>
            <person name="Berlin A."/>
            <person name="Brown A."/>
            <person name="Chapman S.B."/>
            <person name="Chen Z."/>
            <person name="Dunbar C."/>
            <person name="Freedman E."/>
            <person name="Gearin G."/>
            <person name="Gellesch M."/>
            <person name="Goldberg J."/>
            <person name="Griggs A."/>
            <person name="Gujja S."/>
            <person name="Heiman D."/>
            <person name="Howarth C."/>
            <person name="Larson L."/>
            <person name="Lui A."/>
            <person name="MacDonald P.J.P."/>
            <person name="Mehta T."/>
            <person name="Montmayeur A."/>
            <person name="Murphy C."/>
            <person name="Neiman D."/>
            <person name="Pearson M."/>
            <person name="Priest M."/>
            <person name="Roberts A."/>
            <person name="Saif S."/>
            <person name="Shea T."/>
            <person name="Shenoy N."/>
            <person name="Sisk P."/>
            <person name="Stolte C."/>
            <person name="Sykes S."/>
            <person name="Wortman J."/>
            <person name="Nusbaum C."/>
            <person name="Birren B."/>
        </authorList>
    </citation>
    <scope>NUCLEOTIDE SEQUENCE [LARGE SCALE GENOMIC DNA]</scope>
    <source>
        <strain evidence="2">FOSC 3-a</strain>
    </source>
</reference>
<organism evidence="1 2">
    <name type="scientific">Fusarium oxysporum NRRL 32931</name>
    <dbReference type="NCBI Taxonomy" id="660029"/>
    <lineage>
        <taxon>Eukaryota</taxon>
        <taxon>Fungi</taxon>
        <taxon>Dikarya</taxon>
        <taxon>Ascomycota</taxon>
        <taxon>Pezizomycotina</taxon>
        <taxon>Sordariomycetes</taxon>
        <taxon>Hypocreomycetidae</taxon>
        <taxon>Hypocreales</taxon>
        <taxon>Nectriaceae</taxon>
        <taxon>Fusarium</taxon>
        <taxon>Fusarium oxysporum species complex</taxon>
    </lineage>
</organism>
<protein>
    <submittedName>
        <fullName evidence="1">Uncharacterized protein</fullName>
    </submittedName>
</protein>
<name>W9IZ79_FUSOX</name>
<accession>W9IZ79</accession>